<keyword evidence="4" id="KW-0805">Transcription regulation</keyword>
<dbReference type="SUPFAM" id="SSF57701">
    <property type="entry name" value="Zn2/Cys6 DNA-binding domain"/>
    <property type="match status" value="1"/>
</dbReference>
<evidence type="ECO:0000256" key="4">
    <source>
        <dbReference type="ARBA" id="ARBA00023015"/>
    </source>
</evidence>
<dbReference type="InterPro" id="IPR001138">
    <property type="entry name" value="Zn2Cys6_DnaBD"/>
</dbReference>
<feature type="region of interest" description="Disordered" evidence="8">
    <location>
        <begin position="138"/>
        <end position="160"/>
    </location>
</feature>
<dbReference type="Gene3D" id="4.10.240.10">
    <property type="entry name" value="Zn(2)-C6 fungal-type DNA-binding domain"/>
    <property type="match status" value="1"/>
</dbReference>
<keyword evidence="2" id="KW-0479">Metal-binding</keyword>
<keyword evidence="3" id="KW-0862">Zinc</keyword>
<dbReference type="InterPro" id="IPR036864">
    <property type="entry name" value="Zn2-C6_fun-type_DNA-bd_sf"/>
</dbReference>
<dbReference type="EMBL" id="JAUEPU010000013">
    <property type="protein sequence ID" value="KAK0497200.1"/>
    <property type="molecule type" value="Genomic_DNA"/>
</dbReference>
<feature type="region of interest" description="Disordered" evidence="8">
    <location>
        <begin position="678"/>
        <end position="709"/>
    </location>
</feature>
<dbReference type="PANTHER" id="PTHR31313">
    <property type="entry name" value="TY1 ENHANCER ACTIVATOR"/>
    <property type="match status" value="1"/>
</dbReference>
<dbReference type="GO" id="GO:0003677">
    <property type="term" value="F:DNA binding"/>
    <property type="evidence" value="ECO:0007669"/>
    <property type="project" value="UniProtKB-KW"/>
</dbReference>
<dbReference type="SMART" id="SM00066">
    <property type="entry name" value="GAL4"/>
    <property type="match status" value="1"/>
</dbReference>
<evidence type="ECO:0000256" key="1">
    <source>
        <dbReference type="ARBA" id="ARBA00004123"/>
    </source>
</evidence>
<accession>A0AA39Q6Q3</accession>
<gene>
    <name evidence="10" type="ORF">EDD18DRAFT_1462036</name>
</gene>
<evidence type="ECO:0000256" key="8">
    <source>
        <dbReference type="SAM" id="MobiDB-lite"/>
    </source>
</evidence>
<proteinExistence type="predicted"/>
<keyword evidence="7" id="KW-0539">Nucleus</keyword>
<dbReference type="GO" id="GO:0005634">
    <property type="term" value="C:nucleus"/>
    <property type="evidence" value="ECO:0007669"/>
    <property type="project" value="UniProtKB-SubCell"/>
</dbReference>
<dbReference type="CDD" id="cd00067">
    <property type="entry name" value="GAL4"/>
    <property type="match status" value="1"/>
</dbReference>
<sequence length="857" mass="94743">MTDSTAAAATICNKRTSSPSPSARPTKVRKRKSHVSRACNACRRRKSKCDAIKPKCGMSRSYGIQIRVSSSPGTCSLYNDDCQYTTEQDGRKPVTKPYVDALKQRIRVLESLLRERGIEEFTSLSESQPLVHGLVYEDKTAGGSPNDLDAEPEDESSDALSVNDFGINRLKIDDDTGEFRQYGPTSAFMHLPEPSVSSSSVSKPLSAAPLGAPSPYSISSPEYSESTDFDWSRNLPVVNGLDRDVHDELIDMFFAYFNSWCYWVEPTLFRRDMAACLSFSAVPTLARTSQYSSLLHNAILSLAANYSDHSCFGPCDRGAVFASKAKRAIDSEAESPMLSTVAGLMLLGSYHSGTARHGLGYMYAGMGLRMSQTLGLGIDCSKWIQKRLITESFKDDRDHTYYMCYIQDKLWGFYVGRSPTLKMSENETPLPRINKERDAALWMPVQLASQSSITADDSEDDPVSMGVDPELQDICIPSYASTNFLWTCKLAYISERVADVVYHLRANISSARTQNLVSDLDIQLEKWYADLPEGLALSSKNSNPSHVIMLHAMYYFVVILLHRPFYLRGSSHGNEFAVSRCSKASSRIVQLLDLYRGCPGLRYAPITLTQITFTAGTTHLLGAVTQGNGRTEKQTSASLEGAKTCLRALQVMGRSWQCAIQSGEILSRLLVDWCPGSKSDHSDSGDFTRTEERGRQQISTSDLERVNDPSSDLAKALVSLGWTPPTMAPTGGPTAPATSVSFPLTPMNLSEVGSSTLYYQNEFLMGIFQLSTSTLLQNTPSFVEQLHPNPFLPDPHQNIGPDSFSQMFVTSGQETMHSSASMWPLLGPGYTWNWTSNFDDAFMRHPDFGDQDSQSHP</sequence>
<keyword evidence="5" id="KW-0238">DNA-binding</keyword>
<comment type="subcellular location">
    <subcellularLocation>
        <location evidence="1">Nucleus</location>
    </subcellularLocation>
</comment>
<dbReference type="Proteomes" id="UP001175228">
    <property type="component" value="Unassembled WGS sequence"/>
</dbReference>
<feature type="domain" description="Zn(2)-C6 fungal-type" evidence="9">
    <location>
        <begin position="38"/>
        <end position="77"/>
    </location>
</feature>
<dbReference type="InterPro" id="IPR007219">
    <property type="entry name" value="XnlR_reg_dom"/>
</dbReference>
<evidence type="ECO:0000256" key="3">
    <source>
        <dbReference type="ARBA" id="ARBA00022833"/>
    </source>
</evidence>
<dbReference type="SMART" id="SM00906">
    <property type="entry name" value="Fungal_trans"/>
    <property type="match status" value="1"/>
</dbReference>
<evidence type="ECO:0000313" key="11">
    <source>
        <dbReference type="Proteomes" id="UP001175228"/>
    </source>
</evidence>
<evidence type="ECO:0000256" key="7">
    <source>
        <dbReference type="ARBA" id="ARBA00023242"/>
    </source>
</evidence>
<dbReference type="Pfam" id="PF04082">
    <property type="entry name" value="Fungal_trans"/>
    <property type="match status" value="1"/>
</dbReference>
<feature type="region of interest" description="Disordered" evidence="8">
    <location>
        <begin position="1"/>
        <end position="34"/>
    </location>
</feature>
<dbReference type="GO" id="GO:0008270">
    <property type="term" value="F:zinc ion binding"/>
    <property type="evidence" value="ECO:0007669"/>
    <property type="project" value="InterPro"/>
</dbReference>
<evidence type="ECO:0000256" key="6">
    <source>
        <dbReference type="ARBA" id="ARBA00023163"/>
    </source>
</evidence>
<evidence type="ECO:0000256" key="2">
    <source>
        <dbReference type="ARBA" id="ARBA00022723"/>
    </source>
</evidence>
<keyword evidence="11" id="KW-1185">Reference proteome</keyword>
<comment type="caution">
    <text evidence="10">The sequence shown here is derived from an EMBL/GenBank/DDBJ whole genome shotgun (WGS) entry which is preliminary data.</text>
</comment>
<feature type="compositionally biased region" description="Basic and acidic residues" evidence="8">
    <location>
        <begin position="678"/>
        <end position="695"/>
    </location>
</feature>
<dbReference type="PANTHER" id="PTHR31313:SF81">
    <property type="entry name" value="TY1 ENHANCER ACTIVATOR"/>
    <property type="match status" value="1"/>
</dbReference>
<evidence type="ECO:0000313" key="10">
    <source>
        <dbReference type="EMBL" id="KAK0497200.1"/>
    </source>
</evidence>
<dbReference type="InterPro" id="IPR051615">
    <property type="entry name" value="Transcr_Regulatory_Elem"/>
</dbReference>
<keyword evidence="6" id="KW-0804">Transcription</keyword>
<dbReference type="PROSITE" id="PS50048">
    <property type="entry name" value="ZN2_CY6_FUNGAL_2"/>
    <property type="match status" value="1"/>
</dbReference>
<dbReference type="Pfam" id="PF00172">
    <property type="entry name" value="Zn_clus"/>
    <property type="match status" value="1"/>
</dbReference>
<evidence type="ECO:0000256" key="5">
    <source>
        <dbReference type="ARBA" id="ARBA00023125"/>
    </source>
</evidence>
<dbReference type="AlphaFoldDB" id="A0AA39Q6Q3"/>
<dbReference type="GO" id="GO:0006351">
    <property type="term" value="P:DNA-templated transcription"/>
    <property type="evidence" value="ECO:0007669"/>
    <property type="project" value="InterPro"/>
</dbReference>
<evidence type="ECO:0000259" key="9">
    <source>
        <dbReference type="PROSITE" id="PS50048"/>
    </source>
</evidence>
<feature type="compositionally biased region" description="Acidic residues" evidence="8">
    <location>
        <begin position="148"/>
        <end position="157"/>
    </location>
</feature>
<dbReference type="GO" id="GO:0000981">
    <property type="term" value="F:DNA-binding transcription factor activity, RNA polymerase II-specific"/>
    <property type="evidence" value="ECO:0007669"/>
    <property type="project" value="InterPro"/>
</dbReference>
<organism evidence="10 11">
    <name type="scientific">Armillaria luteobubalina</name>
    <dbReference type="NCBI Taxonomy" id="153913"/>
    <lineage>
        <taxon>Eukaryota</taxon>
        <taxon>Fungi</taxon>
        <taxon>Dikarya</taxon>
        <taxon>Basidiomycota</taxon>
        <taxon>Agaricomycotina</taxon>
        <taxon>Agaricomycetes</taxon>
        <taxon>Agaricomycetidae</taxon>
        <taxon>Agaricales</taxon>
        <taxon>Marasmiineae</taxon>
        <taxon>Physalacriaceae</taxon>
        <taxon>Armillaria</taxon>
    </lineage>
</organism>
<reference evidence="10" key="1">
    <citation type="submission" date="2023-06" db="EMBL/GenBank/DDBJ databases">
        <authorList>
            <consortium name="Lawrence Berkeley National Laboratory"/>
            <person name="Ahrendt S."/>
            <person name="Sahu N."/>
            <person name="Indic B."/>
            <person name="Wong-Bajracharya J."/>
            <person name="Merenyi Z."/>
            <person name="Ke H.-M."/>
            <person name="Monk M."/>
            <person name="Kocsube S."/>
            <person name="Drula E."/>
            <person name="Lipzen A."/>
            <person name="Balint B."/>
            <person name="Henrissat B."/>
            <person name="Andreopoulos B."/>
            <person name="Martin F.M."/>
            <person name="Harder C.B."/>
            <person name="Rigling D."/>
            <person name="Ford K.L."/>
            <person name="Foster G.D."/>
            <person name="Pangilinan J."/>
            <person name="Papanicolaou A."/>
            <person name="Barry K."/>
            <person name="LaButti K."/>
            <person name="Viragh M."/>
            <person name="Koriabine M."/>
            <person name="Yan M."/>
            <person name="Riley R."/>
            <person name="Champramary S."/>
            <person name="Plett K.L."/>
            <person name="Tsai I.J."/>
            <person name="Slot J."/>
            <person name="Sipos G."/>
            <person name="Plett J."/>
            <person name="Nagy L.G."/>
            <person name="Grigoriev I.V."/>
        </authorList>
    </citation>
    <scope>NUCLEOTIDE SEQUENCE</scope>
    <source>
        <strain evidence="10">HWK02</strain>
    </source>
</reference>
<dbReference type="CDD" id="cd12148">
    <property type="entry name" value="fungal_TF_MHR"/>
    <property type="match status" value="1"/>
</dbReference>
<protein>
    <submittedName>
        <fullName evidence="10">Fungal-specific transcription factor domain-containing protein</fullName>
    </submittedName>
</protein>
<name>A0AA39Q6Q3_9AGAR</name>